<dbReference type="Gene3D" id="3.55.40.10">
    <property type="entry name" value="minor pseudopilin epsh domain"/>
    <property type="match status" value="1"/>
</dbReference>
<dbReference type="InterPro" id="IPR012902">
    <property type="entry name" value="N_methyl_site"/>
</dbReference>
<evidence type="ECO:0000256" key="11">
    <source>
        <dbReference type="SAM" id="MobiDB-lite"/>
    </source>
</evidence>
<feature type="transmembrane region" description="Helical" evidence="12">
    <location>
        <begin position="12"/>
        <end position="33"/>
    </location>
</feature>
<feature type="region of interest" description="Disordered" evidence="11">
    <location>
        <begin position="168"/>
        <end position="187"/>
    </location>
</feature>
<reference evidence="14" key="1">
    <citation type="submission" date="2022-08" db="EMBL/GenBank/DDBJ databases">
        <title>Catabolic pathway analysis in culturable SAR92 clade bacteria reveals their overlooked roles in DMSP degradation in coastal seas.</title>
        <authorList>
            <person name="He X."/>
            <person name="Zhang X."/>
            <person name="Zhang Y."/>
        </authorList>
    </citation>
    <scope>NUCLEOTIDE SEQUENCE</scope>
    <source>
        <strain evidence="14">H455</strain>
    </source>
</reference>
<dbReference type="NCBIfam" id="TIGR02532">
    <property type="entry name" value="IV_pilin_GFxxxE"/>
    <property type="match status" value="1"/>
</dbReference>
<feature type="domain" description="General secretion pathway GspH" evidence="13">
    <location>
        <begin position="48"/>
        <end position="161"/>
    </location>
</feature>
<evidence type="ECO:0000256" key="9">
    <source>
        <dbReference type="ARBA" id="ARBA00025772"/>
    </source>
</evidence>
<sequence>MNRFAFSRGFTVVELMVTLAIAAILLAVAVPSFTSFVQKRAISQKTVQVRNALDLARGLALSQRQVWTVCTVDASNSCVSSEGLRLLVFRDDNANNDFDSGEMLQQEIDINTIALQMSASFGVPYMRFARNGEALESGNLEVCSTNQTVDYGRQVIVFRSGRIRLSSDSDGDGYDDTGGTKIECPSS</sequence>
<keyword evidence="7 12" id="KW-1133">Transmembrane helix</keyword>
<proteinExistence type="inferred from homology"/>
<dbReference type="Pfam" id="PF12019">
    <property type="entry name" value="GspH"/>
    <property type="match status" value="1"/>
</dbReference>
<evidence type="ECO:0000256" key="2">
    <source>
        <dbReference type="ARBA" id="ARBA00021549"/>
    </source>
</evidence>
<evidence type="ECO:0000256" key="8">
    <source>
        <dbReference type="ARBA" id="ARBA00023136"/>
    </source>
</evidence>
<evidence type="ECO:0000256" key="4">
    <source>
        <dbReference type="ARBA" id="ARBA00022481"/>
    </source>
</evidence>
<comment type="subcellular location">
    <subcellularLocation>
        <location evidence="1">Cell inner membrane</location>
        <topology evidence="1">Single-pass membrane protein</topology>
    </subcellularLocation>
</comment>
<evidence type="ECO:0000256" key="6">
    <source>
        <dbReference type="ARBA" id="ARBA00022692"/>
    </source>
</evidence>
<gene>
    <name evidence="14" type="ORF">NYF23_10280</name>
</gene>
<accession>A0ABY5TKM9</accession>
<evidence type="ECO:0000256" key="12">
    <source>
        <dbReference type="SAM" id="Phobius"/>
    </source>
</evidence>
<protein>
    <recommendedName>
        <fullName evidence="2">Type II secretion system protein H</fullName>
    </recommendedName>
    <alternativeName>
        <fullName evidence="10">General secretion pathway protein H</fullName>
    </alternativeName>
</protein>
<dbReference type="Pfam" id="PF07963">
    <property type="entry name" value="N_methyl"/>
    <property type="match status" value="1"/>
</dbReference>
<dbReference type="InterPro" id="IPR022346">
    <property type="entry name" value="T2SS_GspH"/>
</dbReference>
<dbReference type="Proteomes" id="UP001059934">
    <property type="component" value="Chromosome"/>
</dbReference>
<keyword evidence="3" id="KW-1003">Cell membrane</keyword>
<comment type="similarity">
    <text evidence="9">Belongs to the GSP H family.</text>
</comment>
<evidence type="ECO:0000256" key="3">
    <source>
        <dbReference type="ARBA" id="ARBA00022475"/>
    </source>
</evidence>
<keyword evidence="6 12" id="KW-0812">Transmembrane</keyword>
<keyword evidence="5" id="KW-0997">Cell inner membrane</keyword>
<evidence type="ECO:0000259" key="13">
    <source>
        <dbReference type="Pfam" id="PF12019"/>
    </source>
</evidence>
<dbReference type="InterPro" id="IPR045584">
    <property type="entry name" value="Pilin-like"/>
</dbReference>
<dbReference type="EMBL" id="CP103416">
    <property type="protein sequence ID" value="UVW34398.1"/>
    <property type="molecule type" value="Genomic_DNA"/>
</dbReference>
<evidence type="ECO:0000256" key="5">
    <source>
        <dbReference type="ARBA" id="ARBA00022519"/>
    </source>
</evidence>
<evidence type="ECO:0000256" key="7">
    <source>
        <dbReference type="ARBA" id="ARBA00022989"/>
    </source>
</evidence>
<evidence type="ECO:0000256" key="1">
    <source>
        <dbReference type="ARBA" id="ARBA00004377"/>
    </source>
</evidence>
<evidence type="ECO:0000313" key="14">
    <source>
        <dbReference type="EMBL" id="UVW34398.1"/>
    </source>
</evidence>
<name>A0ABY5TKM9_9GAMM</name>
<organism evidence="14 15">
    <name type="scientific">SAR92 clade bacterium H455</name>
    <dbReference type="NCBI Taxonomy" id="2974818"/>
    <lineage>
        <taxon>Bacteria</taxon>
        <taxon>Pseudomonadati</taxon>
        <taxon>Pseudomonadota</taxon>
        <taxon>Gammaproteobacteria</taxon>
        <taxon>Cellvibrionales</taxon>
        <taxon>Porticoccaceae</taxon>
        <taxon>SAR92 clade</taxon>
    </lineage>
</organism>
<keyword evidence="4" id="KW-0488">Methylation</keyword>
<dbReference type="SUPFAM" id="SSF54523">
    <property type="entry name" value="Pili subunits"/>
    <property type="match status" value="1"/>
</dbReference>
<evidence type="ECO:0000313" key="15">
    <source>
        <dbReference type="Proteomes" id="UP001059934"/>
    </source>
</evidence>
<evidence type="ECO:0000256" key="10">
    <source>
        <dbReference type="ARBA" id="ARBA00030775"/>
    </source>
</evidence>
<keyword evidence="15" id="KW-1185">Reference proteome</keyword>
<keyword evidence="8 12" id="KW-0472">Membrane</keyword>